<dbReference type="PROSITE" id="PS50228">
    <property type="entry name" value="SUEL_LECTIN"/>
    <property type="match status" value="1"/>
</dbReference>
<dbReference type="Proteomes" id="UP000467841">
    <property type="component" value="Unassembled WGS sequence"/>
</dbReference>
<name>A0A6D2HSF1_9BRAS</name>
<dbReference type="OrthoDB" id="1023489at2759"/>
<reference evidence="3" key="1">
    <citation type="submission" date="2020-01" db="EMBL/GenBank/DDBJ databases">
        <authorList>
            <person name="Mishra B."/>
        </authorList>
    </citation>
    <scope>NUCLEOTIDE SEQUENCE [LARGE SCALE GENOMIC DNA]</scope>
</reference>
<dbReference type="InterPro" id="IPR043159">
    <property type="entry name" value="Lectin_gal-bd_sf"/>
</dbReference>
<evidence type="ECO:0000313" key="4">
    <source>
        <dbReference type="Proteomes" id="UP000467841"/>
    </source>
</evidence>
<accession>A0A6D2HSF1</accession>
<dbReference type="Pfam" id="PF02140">
    <property type="entry name" value="SUEL_Lectin"/>
    <property type="match status" value="1"/>
</dbReference>
<comment type="caution">
    <text evidence="3">The sequence shown here is derived from an EMBL/GenBank/DDBJ whole genome shotgun (WGS) entry which is preliminary data.</text>
</comment>
<sequence length="162" mass="17885">METLHGLGRRHGFIILLLVMFLSFVSGFALNSFSYDARDVKIHSDVRILSGSDSGGFPPRGKEYLLCGTHNPDQDGTLFSPYCEKGYVISEIKFADFGQPTGSCETFKHGKCGAAATLKLVKQNCLGKEDCWLRLTDQMFGPTHCKGPVSFAFFGTCKRTKQ</sequence>
<feature type="transmembrane region" description="Helical" evidence="1">
    <location>
        <begin position="12"/>
        <end position="33"/>
    </location>
</feature>
<dbReference type="Gene3D" id="2.60.120.740">
    <property type="match status" value="1"/>
</dbReference>
<feature type="domain" description="SUEL-type lectin" evidence="2">
    <location>
        <begin position="83"/>
        <end position="147"/>
    </location>
</feature>
<keyword evidence="1" id="KW-0472">Membrane</keyword>
<dbReference type="EMBL" id="CACVBM020000444">
    <property type="protein sequence ID" value="CAA7019136.1"/>
    <property type="molecule type" value="Genomic_DNA"/>
</dbReference>
<keyword evidence="1" id="KW-1133">Transmembrane helix</keyword>
<evidence type="ECO:0000313" key="3">
    <source>
        <dbReference type="EMBL" id="CAA7019136.1"/>
    </source>
</evidence>
<dbReference type="GO" id="GO:0030246">
    <property type="term" value="F:carbohydrate binding"/>
    <property type="evidence" value="ECO:0007669"/>
    <property type="project" value="InterPro"/>
</dbReference>
<keyword evidence="4" id="KW-1185">Reference proteome</keyword>
<dbReference type="InterPro" id="IPR000922">
    <property type="entry name" value="Lectin_gal-bd_dom"/>
</dbReference>
<dbReference type="AlphaFoldDB" id="A0A6D2HSF1"/>
<gene>
    <name evidence="3" type="ORF">MERR_LOCUS6371</name>
</gene>
<evidence type="ECO:0000256" key="1">
    <source>
        <dbReference type="SAM" id="Phobius"/>
    </source>
</evidence>
<dbReference type="CDD" id="cd22842">
    <property type="entry name" value="Gal_Rha_Lectin_BGal"/>
    <property type="match status" value="1"/>
</dbReference>
<keyword evidence="1" id="KW-0812">Transmembrane</keyword>
<protein>
    <recommendedName>
        <fullName evidence="2">SUEL-type lectin domain-containing protein</fullName>
    </recommendedName>
</protein>
<evidence type="ECO:0000259" key="2">
    <source>
        <dbReference type="PROSITE" id="PS50228"/>
    </source>
</evidence>
<organism evidence="3 4">
    <name type="scientific">Microthlaspi erraticum</name>
    <dbReference type="NCBI Taxonomy" id="1685480"/>
    <lineage>
        <taxon>Eukaryota</taxon>
        <taxon>Viridiplantae</taxon>
        <taxon>Streptophyta</taxon>
        <taxon>Embryophyta</taxon>
        <taxon>Tracheophyta</taxon>
        <taxon>Spermatophyta</taxon>
        <taxon>Magnoliopsida</taxon>
        <taxon>eudicotyledons</taxon>
        <taxon>Gunneridae</taxon>
        <taxon>Pentapetalae</taxon>
        <taxon>rosids</taxon>
        <taxon>malvids</taxon>
        <taxon>Brassicales</taxon>
        <taxon>Brassicaceae</taxon>
        <taxon>Coluteocarpeae</taxon>
        <taxon>Microthlaspi</taxon>
    </lineage>
</organism>
<proteinExistence type="predicted"/>